<reference evidence="2 3" key="1">
    <citation type="submission" date="2020-10" db="EMBL/GenBank/DDBJ databases">
        <title>Connecting structure to function with the recovery of over 1000 high-quality activated sludge metagenome-assembled genomes encoding full-length rRNA genes using long-read sequencing.</title>
        <authorList>
            <person name="Singleton C.M."/>
            <person name="Petriglieri F."/>
            <person name="Kristensen J.M."/>
            <person name="Kirkegaard R.H."/>
            <person name="Michaelsen T.Y."/>
            <person name="Andersen M.H."/>
            <person name="Karst S.M."/>
            <person name="Dueholm M.S."/>
            <person name="Nielsen P.H."/>
            <person name="Albertsen M."/>
        </authorList>
    </citation>
    <scope>NUCLEOTIDE SEQUENCE [LARGE SCALE GENOMIC DNA]</scope>
    <source>
        <strain evidence="2">Lyne_18-Q3-R50-59_MAXAC.006</strain>
    </source>
</reference>
<keyword evidence="1" id="KW-1133">Transmembrane helix</keyword>
<evidence type="ECO:0000313" key="2">
    <source>
        <dbReference type="EMBL" id="MBK9297308.1"/>
    </source>
</evidence>
<proteinExistence type="predicted"/>
<gene>
    <name evidence="2" type="ORF">IPN02_10860</name>
</gene>
<dbReference type="AlphaFoldDB" id="A0A936NDA5"/>
<feature type="transmembrane region" description="Helical" evidence="1">
    <location>
        <begin position="23"/>
        <end position="48"/>
    </location>
</feature>
<protein>
    <submittedName>
        <fullName evidence="2">Uncharacterized protein</fullName>
    </submittedName>
</protein>
<name>A0A936NDA5_9ACTN</name>
<feature type="transmembrane region" description="Helical" evidence="1">
    <location>
        <begin position="186"/>
        <end position="213"/>
    </location>
</feature>
<dbReference type="EMBL" id="JADJZA010000007">
    <property type="protein sequence ID" value="MBK9297308.1"/>
    <property type="molecule type" value="Genomic_DNA"/>
</dbReference>
<comment type="caution">
    <text evidence="2">The sequence shown here is derived from an EMBL/GenBank/DDBJ whole genome shotgun (WGS) entry which is preliminary data.</text>
</comment>
<accession>A0A936NDA5</accession>
<organism evidence="2 3">
    <name type="scientific">Candidatus Neomicrothrix subdominans</name>
    <dbReference type="NCBI Taxonomy" id="2954438"/>
    <lineage>
        <taxon>Bacteria</taxon>
        <taxon>Bacillati</taxon>
        <taxon>Actinomycetota</taxon>
        <taxon>Acidimicrobiia</taxon>
        <taxon>Acidimicrobiales</taxon>
        <taxon>Microthrixaceae</taxon>
        <taxon>Candidatus Neomicrothrix</taxon>
    </lineage>
</organism>
<evidence type="ECO:0000313" key="3">
    <source>
        <dbReference type="Proteomes" id="UP000727993"/>
    </source>
</evidence>
<evidence type="ECO:0000256" key="1">
    <source>
        <dbReference type="SAM" id="Phobius"/>
    </source>
</evidence>
<keyword evidence="1" id="KW-0812">Transmembrane</keyword>
<dbReference type="Proteomes" id="UP000727993">
    <property type="component" value="Unassembled WGS sequence"/>
</dbReference>
<keyword evidence="1" id="KW-0472">Membrane</keyword>
<sequence length="226" mass="23085">MTADHDTFETVAAPTRRPPERTAVWLGAAGALMMAVGAVLLVLTVGLFDDSLTSANERGVNRTKVTSAEISVGSTDAVALEGDRAKTLVAIVDPDVPSDVPADDLGVPTVRVTSPDGSTVPVRATDPLEIMIDGDRRTVAIGQFRTVEAGGYDVQVATDGGDTTGVGITNNLLPTPGDLGGAAGTFLASAAAATLLGIGALLSILGVAGWLWFRRARGTSRAGPHR</sequence>